<dbReference type="AlphaFoldDB" id="A0A9P0BI82"/>
<keyword evidence="1" id="KW-0812">Transmembrane</keyword>
<keyword evidence="1" id="KW-0472">Membrane</keyword>
<name>A0A9P0BI82_BRAAE</name>
<reference evidence="2" key="1">
    <citation type="submission" date="2021-12" db="EMBL/GenBank/DDBJ databases">
        <authorList>
            <person name="King R."/>
        </authorList>
    </citation>
    <scope>NUCLEOTIDE SEQUENCE</scope>
</reference>
<dbReference type="OrthoDB" id="6600151at2759"/>
<dbReference type="Proteomes" id="UP001154078">
    <property type="component" value="Chromosome 9"/>
</dbReference>
<sequence length="96" mass="11268">MSHVKPKPSISLFKQLWNDWPELVGSHFMGTLGLLLCGGSLLLYYKKDGDFRKHKLEYTVIRDDDCMADKYKKIYKELDKAYYKKIGVEMPDDCKE</sequence>
<accession>A0A9P0BI82</accession>
<evidence type="ECO:0000313" key="2">
    <source>
        <dbReference type="EMBL" id="CAH0563727.1"/>
    </source>
</evidence>
<keyword evidence="1" id="KW-1133">Transmembrane helix</keyword>
<protein>
    <submittedName>
        <fullName evidence="2">Uncharacterized protein</fullName>
    </submittedName>
</protein>
<evidence type="ECO:0000313" key="3">
    <source>
        <dbReference type="Proteomes" id="UP001154078"/>
    </source>
</evidence>
<dbReference type="EMBL" id="OV121140">
    <property type="protein sequence ID" value="CAH0563727.1"/>
    <property type="molecule type" value="Genomic_DNA"/>
</dbReference>
<organism evidence="2 3">
    <name type="scientific">Brassicogethes aeneus</name>
    <name type="common">Rape pollen beetle</name>
    <name type="synonym">Meligethes aeneus</name>
    <dbReference type="NCBI Taxonomy" id="1431903"/>
    <lineage>
        <taxon>Eukaryota</taxon>
        <taxon>Metazoa</taxon>
        <taxon>Ecdysozoa</taxon>
        <taxon>Arthropoda</taxon>
        <taxon>Hexapoda</taxon>
        <taxon>Insecta</taxon>
        <taxon>Pterygota</taxon>
        <taxon>Neoptera</taxon>
        <taxon>Endopterygota</taxon>
        <taxon>Coleoptera</taxon>
        <taxon>Polyphaga</taxon>
        <taxon>Cucujiformia</taxon>
        <taxon>Nitidulidae</taxon>
        <taxon>Meligethinae</taxon>
        <taxon>Brassicogethes</taxon>
    </lineage>
</organism>
<feature type="transmembrane region" description="Helical" evidence="1">
    <location>
        <begin position="24"/>
        <end position="45"/>
    </location>
</feature>
<gene>
    <name evidence="2" type="ORF">MELIAE_LOCUS12475</name>
</gene>
<keyword evidence="3" id="KW-1185">Reference proteome</keyword>
<proteinExistence type="predicted"/>
<evidence type="ECO:0000256" key="1">
    <source>
        <dbReference type="SAM" id="Phobius"/>
    </source>
</evidence>